<evidence type="ECO:0000313" key="3">
    <source>
        <dbReference type="Proteomes" id="UP000317648"/>
    </source>
</evidence>
<dbReference type="RefSeq" id="WP_145053660.1">
    <property type="nucleotide sequence ID" value="NZ_CP036433.1"/>
</dbReference>
<name>A0A518DSR4_9BACT</name>
<dbReference type="OrthoDB" id="292303at2"/>
<dbReference type="AlphaFoldDB" id="A0A518DSR4"/>
<feature type="compositionally biased region" description="Pro residues" evidence="1">
    <location>
        <begin position="26"/>
        <end position="40"/>
    </location>
</feature>
<sequence>MSSDEIADFIRRAAARRQQQQQGRPAPAPPPPAPAPPQQQRPPSRRPAAPMEPEIVEVQLVENQGGLSHRDAHLADDIEQTDERMEAHLHTAFDHQLGSLDSSTEVASIKEFSYDDKPVEKKGLAHDLLAMFRSKTDVRKAILMSEIFQRPEQRW</sequence>
<dbReference type="EMBL" id="CP036433">
    <property type="protein sequence ID" value="QDU94882.1"/>
    <property type="molecule type" value="Genomic_DNA"/>
</dbReference>
<dbReference type="Proteomes" id="UP000317648">
    <property type="component" value="Chromosome"/>
</dbReference>
<feature type="compositionally biased region" description="Low complexity" evidence="1">
    <location>
        <begin position="16"/>
        <end position="25"/>
    </location>
</feature>
<dbReference type="KEGG" id="lcre:Pla8534_26900"/>
<proteinExistence type="predicted"/>
<protein>
    <submittedName>
        <fullName evidence="2">Uncharacterized protein</fullName>
    </submittedName>
</protein>
<feature type="region of interest" description="Disordered" evidence="1">
    <location>
        <begin position="13"/>
        <end position="51"/>
    </location>
</feature>
<keyword evidence="3" id="KW-1185">Reference proteome</keyword>
<evidence type="ECO:0000256" key="1">
    <source>
        <dbReference type="SAM" id="MobiDB-lite"/>
    </source>
</evidence>
<gene>
    <name evidence="2" type="ORF">Pla8534_26900</name>
</gene>
<accession>A0A518DSR4</accession>
<reference evidence="2 3" key="1">
    <citation type="submission" date="2019-02" db="EMBL/GenBank/DDBJ databases">
        <title>Deep-cultivation of Planctomycetes and their phenomic and genomic characterization uncovers novel biology.</title>
        <authorList>
            <person name="Wiegand S."/>
            <person name="Jogler M."/>
            <person name="Boedeker C."/>
            <person name="Pinto D."/>
            <person name="Vollmers J."/>
            <person name="Rivas-Marin E."/>
            <person name="Kohn T."/>
            <person name="Peeters S.H."/>
            <person name="Heuer A."/>
            <person name="Rast P."/>
            <person name="Oberbeckmann S."/>
            <person name="Bunk B."/>
            <person name="Jeske O."/>
            <person name="Meyerdierks A."/>
            <person name="Storesund J.E."/>
            <person name="Kallscheuer N."/>
            <person name="Luecker S."/>
            <person name="Lage O.M."/>
            <person name="Pohl T."/>
            <person name="Merkel B.J."/>
            <person name="Hornburger P."/>
            <person name="Mueller R.-W."/>
            <person name="Bruemmer F."/>
            <person name="Labrenz M."/>
            <person name="Spormann A.M."/>
            <person name="Op den Camp H."/>
            <person name="Overmann J."/>
            <person name="Amann R."/>
            <person name="Jetten M.S.M."/>
            <person name="Mascher T."/>
            <person name="Medema M.H."/>
            <person name="Devos D.P."/>
            <person name="Kaster A.-K."/>
            <person name="Ovreas L."/>
            <person name="Rohde M."/>
            <person name="Galperin M.Y."/>
            <person name="Jogler C."/>
        </authorList>
    </citation>
    <scope>NUCLEOTIDE SEQUENCE [LARGE SCALE GENOMIC DNA]</scope>
    <source>
        <strain evidence="2 3">Pla85_3_4</strain>
    </source>
</reference>
<organism evidence="2 3">
    <name type="scientific">Lignipirellula cremea</name>
    <dbReference type="NCBI Taxonomy" id="2528010"/>
    <lineage>
        <taxon>Bacteria</taxon>
        <taxon>Pseudomonadati</taxon>
        <taxon>Planctomycetota</taxon>
        <taxon>Planctomycetia</taxon>
        <taxon>Pirellulales</taxon>
        <taxon>Pirellulaceae</taxon>
        <taxon>Lignipirellula</taxon>
    </lineage>
</organism>
<evidence type="ECO:0000313" key="2">
    <source>
        <dbReference type="EMBL" id="QDU94882.1"/>
    </source>
</evidence>